<dbReference type="GO" id="GO:0097361">
    <property type="term" value="C:cytosolic [4Fe-4S] assembly targeting complex"/>
    <property type="evidence" value="ECO:0007669"/>
    <property type="project" value="TreeGrafter"/>
</dbReference>
<keyword evidence="1" id="KW-0853">WD repeat</keyword>
<dbReference type="AlphaFoldDB" id="A0A8S1XAC4"/>
<dbReference type="PANTHER" id="PTHR19920:SF0">
    <property type="entry name" value="CYTOSOLIC IRON-SULFUR PROTEIN ASSEMBLY PROTEIN CIAO1-RELATED"/>
    <property type="match status" value="1"/>
</dbReference>
<evidence type="ECO:0000256" key="2">
    <source>
        <dbReference type="SAM" id="Phobius"/>
    </source>
</evidence>
<organism evidence="3 4">
    <name type="scientific">Paramecium pentaurelia</name>
    <dbReference type="NCBI Taxonomy" id="43138"/>
    <lineage>
        <taxon>Eukaryota</taxon>
        <taxon>Sar</taxon>
        <taxon>Alveolata</taxon>
        <taxon>Ciliophora</taxon>
        <taxon>Intramacronucleata</taxon>
        <taxon>Oligohymenophorea</taxon>
        <taxon>Peniculida</taxon>
        <taxon>Parameciidae</taxon>
        <taxon>Paramecium</taxon>
    </lineage>
</organism>
<feature type="repeat" description="WD" evidence="1">
    <location>
        <begin position="109"/>
        <end position="144"/>
    </location>
</feature>
<keyword evidence="4" id="KW-1185">Reference proteome</keyword>
<keyword evidence="2" id="KW-0472">Membrane</keyword>
<evidence type="ECO:0008006" key="5">
    <source>
        <dbReference type="Google" id="ProtNLM"/>
    </source>
</evidence>
<comment type="caution">
    <text evidence="3">The sequence shown here is derived from an EMBL/GenBank/DDBJ whole genome shotgun (WGS) entry which is preliminary data.</text>
</comment>
<evidence type="ECO:0000313" key="4">
    <source>
        <dbReference type="Proteomes" id="UP000689195"/>
    </source>
</evidence>
<accession>A0A8S1XAC4</accession>
<dbReference type="GO" id="GO:0016226">
    <property type="term" value="P:iron-sulfur cluster assembly"/>
    <property type="evidence" value="ECO:0007669"/>
    <property type="project" value="TreeGrafter"/>
</dbReference>
<keyword evidence="2" id="KW-0812">Transmembrane</keyword>
<protein>
    <recommendedName>
        <fullName evidence="5">WD40-repeat-containing domain</fullName>
    </recommendedName>
</protein>
<feature type="transmembrane region" description="Helical" evidence="2">
    <location>
        <begin position="39"/>
        <end position="58"/>
    </location>
</feature>
<keyword evidence="2" id="KW-1133">Transmembrane helix</keyword>
<dbReference type="SMART" id="SM00320">
    <property type="entry name" value="WD40"/>
    <property type="match status" value="1"/>
</dbReference>
<name>A0A8S1XAC4_9CILI</name>
<gene>
    <name evidence="3" type="ORF">PPENT_87.1.T1170026</name>
</gene>
<dbReference type="PROSITE" id="PS50294">
    <property type="entry name" value="WD_REPEATS_REGION"/>
    <property type="match status" value="1"/>
</dbReference>
<proteinExistence type="predicted"/>
<sequence>MEQQQNERVNSNYFQLNLKNLVKVEQICQGMDINKEGSLLLLDYLFVIAVFVFKNGLINKLQLLLQPQSIISNVLLFLNKKSYFISTSFNSLILWSTNLIGSQKYIKKLEGSDDQILSIAFHPTDENIIFSGSSNKKINIWSISATKNPCQQTLNVPLRQIIQLQILQDGNKLVALGNIKQMIVMENKNNLWKVKQLIELKQQINQIQILSNNILMVSQNKSGLISDFAQNLQIFSFKDDTTLFSYPETLLINDCVQLIKQVEFQNNKNKQFLLVICASNLYIIKFQNIDQGKMVVEQILNYQDLMSTSNLNIQIMSSDGKYLIISDISSSQIHILELKQNY</sequence>
<dbReference type="OrthoDB" id="6262491at2759"/>
<dbReference type="Proteomes" id="UP000689195">
    <property type="component" value="Unassembled WGS sequence"/>
</dbReference>
<evidence type="ECO:0000313" key="3">
    <source>
        <dbReference type="EMBL" id="CAD8197969.1"/>
    </source>
</evidence>
<reference evidence="3" key="1">
    <citation type="submission" date="2021-01" db="EMBL/GenBank/DDBJ databases">
        <authorList>
            <consortium name="Genoscope - CEA"/>
            <person name="William W."/>
        </authorList>
    </citation>
    <scope>NUCLEOTIDE SEQUENCE</scope>
</reference>
<dbReference type="PROSITE" id="PS50082">
    <property type="entry name" value="WD_REPEATS_2"/>
    <property type="match status" value="1"/>
</dbReference>
<dbReference type="EMBL" id="CAJJDO010000117">
    <property type="protein sequence ID" value="CAD8197969.1"/>
    <property type="molecule type" value="Genomic_DNA"/>
</dbReference>
<evidence type="ECO:0000256" key="1">
    <source>
        <dbReference type="PROSITE-ProRule" id="PRU00221"/>
    </source>
</evidence>
<dbReference type="PANTHER" id="PTHR19920">
    <property type="entry name" value="WD40 PROTEIN CIAO1"/>
    <property type="match status" value="1"/>
</dbReference>
<dbReference type="InterPro" id="IPR001680">
    <property type="entry name" value="WD40_rpt"/>
</dbReference>